<keyword evidence="3 4" id="KW-0704">Schiff base</keyword>
<dbReference type="Pfam" id="PF01487">
    <property type="entry name" value="DHquinase_I"/>
    <property type="match status" value="1"/>
</dbReference>
<evidence type="ECO:0000256" key="1">
    <source>
        <dbReference type="ARBA" id="ARBA00023141"/>
    </source>
</evidence>
<dbReference type="PANTHER" id="PTHR43699:SF1">
    <property type="entry name" value="3-DEHYDROQUINATE DEHYDRATASE"/>
    <property type="match status" value="1"/>
</dbReference>
<dbReference type="NCBIfam" id="TIGR01093">
    <property type="entry name" value="aroD"/>
    <property type="match status" value="1"/>
</dbReference>
<dbReference type="EMBL" id="JAHQCS010000105">
    <property type="protein sequence ID" value="MBU9712612.1"/>
    <property type="molecule type" value="Genomic_DNA"/>
</dbReference>
<organism evidence="5 6">
    <name type="scientific">Evansella tamaricis</name>
    <dbReference type="NCBI Taxonomy" id="2069301"/>
    <lineage>
        <taxon>Bacteria</taxon>
        <taxon>Bacillati</taxon>
        <taxon>Bacillota</taxon>
        <taxon>Bacilli</taxon>
        <taxon>Bacillales</taxon>
        <taxon>Bacillaceae</taxon>
        <taxon>Evansella</taxon>
    </lineage>
</organism>
<keyword evidence="1 4" id="KW-0057">Aromatic amino acid biosynthesis</keyword>
<comment type="caution">
    <text evidence="5">The sequence shown here is derived from an EMBL/GenBank/DDBJ whole genome shotgun (WGS) entry which is preliminary data.</text>
</comment>
<evidence type="ECO:0000313" key="5">
    <source>
        <dbReference type="EMBL" id="MBU9712612.1"/>
    </source>
</evidence>
<evidence type="ECO:0000256" key="2">
    <source>
        <dbReference type="ARBA" id="ARBA00023239"/>
    </source>
</evidence>
<feature type="binding site" evidence="4">
    <location>
        <position position="237"/>
    </location>
    <ligand>
        <name>3-dehydroquinate</name>
        <dbReference type="ChEBI" id="CHEBI:32364"/>
    </ligand>
</feature>
<protein>
    <recommendedName>
        <fullName evidence="4">3-dehydroquinate dehydratase</fullName>
        <shortName evidence="4">3-dehydroquinase</shortName>
        <ecNumber evidence="4">4.2.1.10</ecNumber>
    </recommendedName>
    <alternativeName>
        <fullName evidence="4">Type I DHQase</fullName>
    </alternativeName>
    <alternativeName>
        <fullName evidence="4">Type I dehydroquinase</fullName>
        <shortName evidence="4">DHQ1</shortName>
    </alternativeName>
</protein>
<dbReference type="HAMAP" id="MF_00214">
    <property type="entry name" value="AroD"/>
    <property type="match status" value="1"/>
</dbReference>
<feature type="active site" description="Schiff-base intermediate with substrate" evidence="4">
    <location>
        <position position="171"/>
    </location>
</feature>
<reference evidence="5 6" key="1">
    <citation type="submission" date="2021-06" db="EMBL/GenBank/DDBJ databases">
        <title>Bacillus sp. RD4P76, an endophyte from a halophyte.</title>
        <authorList>
            <person name="Sun J.-Q."/>
        </authorList>
    </citation>
    <scope>NUCLEOTIDE SEQUENCE [LARGE SCALE GENOMIC DNA]</scope>
    <source>
        <strain evidence="5 6">CGMCC 1.15917</strain>
    </source>
</reference>
<dbReference type="InterPro" id="IPR050146">
    <property type="entry name" value="Type-I_3-dehydroquinase"/>
</dbReference>
<keyword evidence="6" id="KW-1185">Reference proteome</keyword>
<feature type="active site" description="Proton donor/acceptor" evidence="4">
    <location>
        <position position="144"/>
    </location>
</feature>
<feature type="binding site" evidence="4">
    <location>
        <position position="233"/>
    </location>
    <ligand>
        <name>3-dehydroquinate</name>
        <dbReference type="ChEBI" id="CHEBI:32364"/>
    </ligand>
</feature>
<comment type="pathway">
    <text evidence="4">Metabolic intermediate biosynthesis; chorismate biosynthesis; chorismate from D-erythrose 4-phosphate and phosphoenolpyruvate: step 3/7.</text>
</comment>
<dbReference type="Proteomes" id="UP000784880">
    <property type="component" value="Unassembled WGS sequence"/>
</dbReference>
<dbReference type="GO" id="GO:0003855">
    <property type="term" value="F:3-dehydroquinate dehydratase activity"/>
    <property type="evidence" value="ECO:0007669"/>
    <property type="project" value="UniProtKB-EC"/>
</dbReference>
<name>A0ABS6JIC5_9BACI</name>
<evidence type="ECO:0000313" key="6">
    <source>
        <dbReference type="Proteomes" id="UP000784880"/>
    </source>
</evidence>
<feature type="binding site" evidence="4">
    <location>
        <position position="83"/>
    </location>
    <ligand>
        <name>3-dehydroquinate</name>
        <dbReference type="ChEBI" id="CHEBI:32364"/>
    </ligand>
</feature>
<feature type="binding site" evidence="4">
    <location>
        <begin position="47"/>
        <end position="49"/>
    </location>
    <ligand>
        <name>3-dehydroquinate</name>
        <dbReference type="ChEBI" id="CHEBI:32364"/>
    </ligand>
</feature>
<dbReference type="EC" id="4.2.1.10" evidence="4"/>
<gene>
    <name evidence="4 5" type="primary">aroD</name>
    <name evidence="5" type="ORF">KS419_12750</name>
</gene>
<dbReference type="RefSeq" id="WP_217066786.1">
    <property type="nucleotide sequence ID" value="NZ_JAHQCS010000105.1"/>
</dbReference>
<comment type="catalytic activity">
    <reaction evidence="4">
        <text>3-dehydroquinate = 3-dehydroshikimate + H2O</text>
        <dbReference type="Rhea" id="RHEA:21096"/>
        <dbReference type="ChEBI" id="CHEBI:15377"/>
        <dbReference type="ChEBI" id="CHEBI:16630"/>
        <dbReference type="ChEBI" id="CHEBI:32364"/>
        <dbReference type="EC" id="4.2.1.10"/>
    </reaction>
</comment>
<dbReference type="InterPro" id="IPR018508">
    <property type="entry name" value="3-dehydroquinate_DH_AS"/>
</dbReference>
<comment type="caution">
    <text evidence="4">Lacks conserved residue(s) required for the propagation of feature annotation.</text>
</comment>
<comment type="subunit">
    <text evidence="4">Homodimer.</text>
</comment>
<dbReference type="PANTHER" id="PTHR43699">
    <property type="entry name" value="3-DEHYDROQUINATE DEHYDRATASE"/>
    <property type="match status" value="1"/>
</dbReference>
<dbReference type="InterPro" id="IPR001381">
    <property type="entry name" value="DHquinase_I"/>
</dbReference>
<dbReference type="CDD" id="cd00502">
    <property type="entry name" value="DHQase_I"/>
    <property type="match status" value="1"/>
</dbReference>
<accession>A0ABS6JIC5</accession>
<keyword evidence="2 4" id="KW-0456">Lyase</keyword>
<sequence>MSNTVKVKDIIIGEGIPKVCVPMVGRNLTQLKEEGDMLKNIDFDVVEWRADFFQDVEDTQKVIEALHSIREIFPTIPLLFTFRSAREGGEKEVTNSYYFSLIKEVVESNEVDLIDVELFLEEQHVKEIISIAHQQNVFVILSNHDFNKTPSKEEMISRLIRAQELGADILKIAVMPNSTKDVLTLLEATEEMYTKHATQPIITMAMGDKGVISRLSGEVFGSAMTFGAAKNASAPGQLNVADLKHILNLLHRSS</sequence>
<comment type="similarity">
    <text evidence="4">Belongs to the type-I 3-dehydroquinase family.</text>
</comment>
<evidence type="ECO:0000256" key="4">
    <source>
        <dbReference type="HAMAP-Rule" id="MF_00214"/>
    </source>
</evidence>
<feature type="binding site" evidence="4">
    <location>
        <position position="214"/>
    </location>
    <ligand>
        <name>3-dehydroquinate</name>
        <dbReference type="ChEBI" id="CHEBI:32364"/>
    </ligand>
</feature>
<comment type="function">
    <text evidence="4">Involved in the third step of the chorismate pathway, which leads to the biosynthesis of aromatic amino acids. Catalyzes the cis-dehydration of 3-dehydroquinate (DHQ) and introduces the first double bond of the aromatic ring to yield 3-dehydroshikimate.</text>
</comment>
<keyword evidence="4" id="KW-0028">Amino-acid biosynthesis</keyword>
<proteinExistence type="inferred from homology"/>
<dbReference type="PROSITE" id="PS01028">
    <property type="entry name" value="DEHYDROQUINASE_I"/>
    <property type="match status" value="1"/>
</dbReference>
<evidence type="ECO:0000256" key="3">
    <source>
        <dbReference type="ARBA" id="ARBA00023270"/>
    </source>
</evidence>